<evidence type="ECO:0000313" key="2">
    <source>
        <dbReference type="EMBL" id="GLR29160.1"/>
    </source>
</evidence>
<protein>
    <recommendedName>
        <fullName evidence="4">Energy transducer TonB</fullName>
    </recommendedName>
</protein>
<dbReference type="EMBL" id="BSOK01000022">
    <property type="protein sequence ID" value="GLR29160.1"/>
    <property type="molecule type" value="Genomic_DNA"/>
</dbReference>
<accession>A0ABQ5Z096</accession>
<dbReference type="SUPFAM" id="SSF74653">
    <property type="entry name" value="TolA/TonB C-terminal domain"/>
    <property type="match status" value="1"/>
</dbReference>
<feature type="compositionally biased region" description="Basic and acidic residues" evidence="1">
    <location>
        <begin position="137"/>
        <end position="149"/>
    </location>
</feature>
<feature type="region of interest" description="Disordered" evidence="1">
    <location>
        <begin position="78"/>
        <end position="149"/>
    </location>
</feature>
<gene>
    <name evidence="2" type="ORF">GCM10007915_13980</name>
</gene>
<feature type="compositionally biased region" description="Low complexity" evidence="1">
    <location>
        <begin position="78"/>
        <end position="117"/>
    </location>
</feature>
<name>A0ABQ5Z096_9GAMM</name>
<comment type="caution">
    <text evidence="2">The sequence shown here is derived from an EMBL/GenBank/DDBJ whole genome shotgun (WGS) entry which is preliminary data.</text>
</comment>
<evidence type="ECO:0000313" key="3">
    <source>
        <dbReference type="Proteomes" id="UP001156645"/>
    </source>
</evidence>
<proteinExistence type="predicted"/>
<feature type="compositionally biased region" description="Polar residues" evidence="1">
    <location>
        <begin position="206"/>
        <end position="230"/>
    </location>
</feature>
<reference evidence="3" key="1">
    <citation type="journal article" date="2019" name="Int. J. Syst. Evol. Microbiol.">
        <title>The Global Catalogue of Microorganisms (GCM) 10K type strain sequencing project: providing services to taxonomists for standard genome sequencing and annotation.</title>
        <authorList>
            <consortium name="The Broad Institute Genomics Platform"/>
            <consortium name="The Broad Institute Genome Sequencing Center for Infectious Disease"/>
            <person name="Wu L."/>
            <person name="Ma J."/>
        </authorList>
    </citation>
    <scope>NUCLEOTIDE SEQUENCE [LARGE SCALE GENOMIC DNA]</scope>
    <source>
        <strain evidence="3">NBRC 103191</strain>
    </source>
</reference>
<dbReference type="Proteomes" id="UP001156645">
    <property type="component" value="Unassembled WGS sequence"/>
</dbReference>
<dbReference type="RefSeq" id="WP_227674245.1">
    <property type="nucleotide sequence ID" value="NZ_BSOK01000022.1"/>
</dbReference>
<dbReference type="Gene3D" id="3.30.1150.10">
    <property type="match status" value="1"/>
</dbReference>
<keyword evidence="3" id="KW-1185">Reference proteome</keyword>
<evidence type="ECO:0008006" key="4">
    <source>
        <dbReference type="Google" id="ProtNLM"/>
    </source>
</evidence>
<evidence type="ECO:0000256" key="1">
    <source>
        <dbReference type="SAM" id="MobiDB-lite"/>
    </source>
</evidence>
<feature type="compositionally biased region" description="Low complexity" evidence="1">
    <location>
        <begin position="231"/>
        <end position="259"/>
    </location>
</feature>
<sequence>MSIHIMHNAPAVYVPTEPEGNGLTLPTLLSLLAHGLIIGILIYNYQTTEVETAGSIETVMVTPEQLAEMQGQILANRAAASAMQMDSSTSDSASSAQQETSSSSSSSAQNPSQPNSQRVPVFTRSDEPASQPMLMSEEQHQRLREQNQEYERRMAEWAAQLDESAIEELDQVEQDKREQMIEEQKRLGDFRQKQNNPPKIRRPTANDRNIQIDTDGSGNAGRTFSLSDGQSTISGETSTSSTSKGSSRSASSGSRGASNSEIINLIKRNYTPPTAAKGSTQRATLNITVNANGDVVNVTASGPDSVVNEAARQAVLNTGSLPIDADDPKYPTFTIQFKGSN</sequence>
<feature type="region of interest" description="Disordered" evidence="1">
    <location>
        <begin position="185"/>
        <end position="259"/>
    </location>
</feature>
<organism evidence="2 3">
    <name type="scientific">Psychrobacter pacificensis</name>
    <dbReference type="NCBI Taxonomy" id="112002"/>
    <lineage>
        <taxon>Bacteria</taxon>
        <taxon>Pseudomonadati</taxon>
        <taxon>Pseudomonadota</taxon>
        <taxon>Gammaproteobacteria</taxon>
        <taxon>Moraxellales</taxon>
        <taxon>Moraxellaceae</taxon>
        <taxon>Psychrobacter</taxon>
    </lineage>
</organism>